<protein>
    <submittedName>
        <fullName evidence="2">Uncharacterized protein</fullName>
    </submittedName>
</protein>
<sequence length="74" mass="8008">MAAMATSTSAMGTQTLPLQSPWSTSSRIRHFTDAPPWCRASSPPLKLTGALATSHHGSPIHHGSSSHNQRHHYH</sequence>
<feature type="compositionally biased region" description="Polar residues" evidence="1">
    <location>
        <begin position="12"/>
        <end position="24"/>
    </location>
</feature>
<evidence type="ECO:0000256" key="1">
    <source>
        <dbReference type="SAM" id="MobiDB-lite"/>
    </source>
</evidence>
<evidence type="ECO:0000313" key="3">
    <source>
        <dbReference type="Proteomes" id="UP001457282"/>
    </source>
</evidence>
<feature type="compositionally biased region" description="Low complexity" evidence="1">
    <location>
        <begin position="1"/>
        <end position="11"/>
    </location>
</feature>
<evidence type="ECO:0000313" key="2">
    <source>
        <dbReference type="EMBL" id="KAK9937917.1"/>
    </source>
</evidence>
<gene>
    <name evidence="2" type="ORF">M0R45_014682</name>
</gene>
<dbReference type="Proteomes" id="UP001457282">
    <property type="component" value="Unassembled WGS sequence"/>
</dbReference>
<dbReference type="EMBL" id="JBEDUW010000003">
    <property type="protein sequence ID" value="KAK9937917.1"/>
    <property type="molecule type" value="Genomic_DNA"/>
</dbReference>
<name>A0AAW1XMA1_RUBAR</name>
<dbReference type="AlphaFoldDB" id="A0AAW1XMA1"/>
<reference evidence="2 3" key="1">
    <citation type="journal article" date="2023" name="G3 (Bethesda)">
        <title>A chromosome-length genome assembly and annotation of blackberry (Rubus argutus, cv. 'Hillquist').</title>
        <authorList>
            <person name="Bruna T."/>
            <person name="Aryal R."/>
            <person name="Dudchenko O."/>
            <person name="Sargent D.J."/>
            <person name="Mead D."/>
            <person name="Buti M."/>
            <person name="Cavallini A."/>
            <person name="Hytonen T."/>
            <person name="Andres J."/>
            <person name="Pham M."/>
            <person name="Weisz D."/>
            <person name="Mascagni F."/>
            <person name="Usai G."/>
            <person name="Natali L."/>
            <person name="Bassil N."/>
            <person name="Fernandez G.E."/>
            <person name="Lomsadze A."/>
            <person name="Armour M."/>
            <person name="Olukolu B."/>
            <person name="Poorten T."/>
            <person name="Britton C."/>
            <person name="Davik J."/>
            <person name="Ashrafi H."/>
            <person name="Aiden E.L."/>
            <person name="Borodovsky M."/>
            <person name="Worthington M."/>
        </authorList>
    </citation>
    <scope>NUCLEOTIDE SEQUENCE [LARGE SCALE GENOMIC DNA]</scope>
    <source>
        <strain evidence="2">PI 553951</strain>
    </source>
</reference>
<feature type="region of interest" description="Disordered" evidence="1">
    <location>
        <begin position="1"/>
        <end position="24"/>
    </location>
</feature>
<organism evidence="2 3">
    <name type="scientific">Rubus argutus</name>
    <name type="common">Southern blackberry</name>
    <dbReference type="NCBI Taxonomy" id="59490"/>
    <lineage>
        <taxon>Eukaryota</taxon>
        <taxon>Viridiplantae</taxon>
        <taxon>Streptophyta</taxon>
        <taxon>Embryophyta</taxon>
        <taxon>Tracheophyta</taxon>
        <taxon>Spermatophyta</taxon>
        <taxon>Magnoliopsida</taxon>
        <taxon>eudicotyledons</taxon>
        <taxon>Gunneridae</taxon>
        <taxon>Pentapetalae</taxon>
        <taxon>rosids</taxon>
        <taxon>fabids</taxon>
        <taxon>Rosales</taxon>
        <taxon>Rosaceae</taxon>
        <taxon>Rosoideae</taxon>
        <taxon>Rosoideae incertae sedis</taxon>
        <taxon>Rubus</taxon>
    </lineage>
</organism>
<comment type="caution">
    <text evidence="2">The sequence shown here is derived from an EMBL/GenBank/DDBJ whole genome shotgun (WGS) entry which is preliminary data.</text>
</comment>
<feature type="compositionally biased region" description="Low complexity" evidence="1">
    <location>
        <begin position="54"/>
        <end position="67"/>
    </location>
</feature>
<accession>A0AAW1XMA1</accession>
<feature type="region of interest" description="Disordered" evidence="1">
    <location>
        <begin position="48"/>
        <end position="74"/>
    </location>
</feature>
<keyword evidence="3" id="KW-1185">Reference proteome</keyword>
<proteinExistence type="predicted"/>